<organism evidence="2 3">
    <name type="scientific">Thermoactinomyces mirandus</name>
    <dbReference type="NCBI Taxonomy" id="2756294"/>
    <lineage>
        <taxon>Bacteria</taxon>
        <taxon>Bacillati</taxon>
        <taxon>Bacillota</taxon>
        <taxon>Bacilli</taxon>
        <taxon>Bacillales</taxon>
        <taxon>Thermoactinomycetaceae</taxon>
        <taxon>Thermoactinomyces</taxon>
    </lineage>
</organism>
<evidence type="ECO:0000313" key="2">
    <source>
        <dbReference type="EMBL" id="MBA4602760.1"/>
    </source>
</evidence>
<dbReference type="InterPro" id="IPR036291">
    <property type="entry name" value="NAD(P)-bd_dom_sf"/>
</dbReference>
<dbReference type="RefSeq" id="WP_181740629.1">
    <property type="nucleotide sequence ID" value="NZ_JACEOL010000034.1"/>
</dbReference>
<accession>A0A7W1XT65</accession>
<dbReference type="GO" id="GO:0016616">
    <property type="term" value="F:oxidoreductase activity, acting on the CH-OH group of donors, NAD or NADP as acceptor"/>
    <property type="evidence" value="ECO:0007669"/>
    <property type="project" value="TreeGrafter"/>
</dbReference>
<dbReference type="PANTHER" id="PTHR42760">
    <property type="entry name" value="SHORT-CHAIN DEHYDROGENASES/REDUCTASES FAMILY MEMBER"/>
    <property type="match status" value="1"/>
</dbReference>
<dbReference type="PRINTS" id="PR00080">
    <property type="entry name" value="SDRFAMILY"/>
</dbReference>
<dbReference type="Gene3D" id="3.40.50.720">
    <property type="entry name" value="NAD(P)-binding Rossmann-like Domain"/>
    <property type="match status" value="1"/>
</dbReference>
<evidence type="ECO:0000256" key="1">
    <source>
        <dbReference type="ARBA" id="ARBA00006484"/>
    </source>
</evidence>
<comment type="similarity">
    <text evidence="1">Belongs to the short-chain dehydrogenases/reductases (SDR) family.</text>
</comment>
<dbReference type="GO" id="GO:0030497">
    <property type="term" value="P:fatty acid elongation"/>
    <property type="evidence" value="ECO:0007669"/>
    <property type="project" value="TreeGrafter"/>
</dbReference>
<dbReference type="PANTHER" id="PTHR42760:SF36">
    <property type="entry name" value="OXIDOREDUCTASE YTKK-RELATED"/>
    <property type="match status" value="1"/>
</dbReference>
<keyword evidence="3" id="KW-1185">Reference proteome</keyword>
<dbReference type="InterPro" id="IPR002347">
    <property type="entry name" value="SDR_fam"/>
</dbReference>
<dbReference type="Proteomes" id="UP000538292">
    <property type="component" value="Unassembled WGS sequence"/>
</dbReference>
<comment type="caution">
    <text evidence="2">The sequence shown here is derived from an EMBL/GenBank/DDBJ whole genome shotgun (WGS) entry which is preliminary data.</text>
</comment>
<gene>
    <name evidence="2" type="ORF">H2C83_10630</name>
</gene>
<dbReference type="Pfam" id="PF13561">
    <property type="entry name" value="adh_short_C2"/>
    <property type="match status" value="1"/>
</dbReference>
<dbReference type="CDD" id="cd05233">
    <property type="entry name" value="SDR_c"/>
    <property type="match status" value="1"/>
</dbReference>
<protein>
    <submittedName>
        <fullName evidence="2">SDR family oxidoreductase</fullName>
    </submittedName>
</protein>
<evidence type="ECO:0000313" key="3">
    <source>
        <dbReference type="Proteomes" id="UP000538292"/>
    </source>
</evidence>
<proteinExistence type="inferred from homology"/>
<reference evidence="2 3" key="1">
    <citation type="submission" date="2020-07" db="EMBL/GenBank/DDBJ databases">
        <title>Thermoactinomyces phylogeny.</title>
        <authorList>
            <person name="Dunlap C."/>
        </authorList>
    </citation>
    <scope>NUCLEOTIDE SEQUENCE [LARGE SCALE GENOMIC DNA]</scope>
    <source>
        <strain evidence="2 3">AMNI-1</strain>
    </source>
</reference>
<name>A0A7W1XT65_9BACL</name>
<dbReference type="AlphaFoldDB" id="A0A7W1XT65"/>
<sequence length="259" mass="28868">MSSGKVALITGGSGGLGKMAAIFLGREKWRLMVNCRNYPGKLDEWMAEVTGENVEMGISIGDISRRNVAKRVVQETLERYGRIDALIHAVGPFIRERKWFIEHSANEIEELVHGNLLSAMWMAHSVLPVMRRHNWGRILFFGFGRAVEAPAWPDRSVYAAAKTGLVSFTKTLAVEEAPYGITVNMICPGDIVKERKEMCINDVKNIRDDETPCGRPGSGEDVARLILFLLRSKSDFVTGNIMQVTGGLDVIHPVSKRER</sequence>
<dbReference type="SUPFAM" id="SSF51735">
    <property type="entry name" value="NAD(P)-binding Rossmann-fold domains"/>
    <property type="match status" value="1"/>
</dbReference>
<dbReference type="PRINTS" id="PR00081">
    <property type="entry name" value="GDHRDH"/>
</dbReference>
<dbReference type="EMBL" id="JACEOL010000034">
    <property type="protein sequence ID" value="MBA4602760.1"/>
    <property type="molecule type" value="Genomic_DNA"/>
</dbReference>